<proteinExistence type="predicted"/>
<feature type="region of interest" description="Disordered" evidence="1">
    <location>
        <begin position="1"/>
        <end position="33"/>
    </location>
</feature>
<comment type="caution">
    <text evidence="2">The sequence shown here is derived from an EMBL/GenBank/DDBJ whole genome shotgun (WGS) entry which is preliminary data.</text>
</comment>
<dbReference type="EMBL" id="VSRR010064852">
    <property type="protein sequence ID" value="MPC84233.1"/>
    <property type="molecule type" value="Genomic_DNA"/>
</dbReference>
<feature type="compositionally biased region" description="Polar residues" evidence="1">
    <location>
        <begin position="1"/>
        <end position="10"/>
    </location>
</feature>
<feature type="compositionally biased region" description="Basic and acidic residues" evidence="1">
    <location>
        <begin position="11"/>
        <end position="26"/>
    </location>
</feature>
<name>A0A5B7IPD0_PORTR</name>
<gene>
    <name evidence="2" type="ORF">E2C01_078962</name>
</gene>
<evidence type="ECO:0000256" key="1">
    <source>
        <dbReference type="SAM" id="MobiDB-lite"/>
    </source>
</evidence>
<dbReference type="AlphaFoldDB" id="A0A5B7IPD0"/>
<accession>A0A5B7IPD0</accession>
<evidence type="ECO:0000313" key="2">
    <source>
        <dbReference type="EMBL" id="MPC84233.1"/>
    </source>
</evidence>
<dbReference type="Proteomes" id="UP000324222">
    <property type="component" value="Unassembled WGS sequence"/>
</dbReference>
<evidence type="ECO:0000313" key="3">
    <source>
        <dbReference type="Proteomes" id="UP000324222"/>
    </source>
</evidence>
<organism evidence="2 3">
    <name type="scientific">Portunus trituberculatus</name>
    <name type="common">Swimming crab</name>
    <name type="synonym">Neptunus trituberculatus</name>
    <dbReference type="NCBI Taxonomy" id="210409"/>
    <lineage>
        <taxon>Eukaryota</taxon>
        <taxon>Metazoa</taxon>
        <taxon>Ecdysozoa</taxon>
        <taxon>Arthropoda</taxon>
        <taxon>Crustacea</taxon>
        <taxon>Multicrustacea</taxon>
        <taxon>Malacostraca</taxon>
        <taxon>Eumalacostraca</taxon>
        <taxon>Eucarida</taxon>
        <taxon>Decapoda</taxon>
        <taxon>Pleocyemata</taxon>
        <taxon>Brachyura</taxon>
        <taxon>Eubrachyura</taxon>
        <taxon>Portunoidea</taxon>
        <taxon>Portunidae</taxon>
        <taxon>Portuninae</taxon>
        <taxon>Portunus</taxon>
    </lineage>
</organism>
<reference evidence="2 3" key="1">
    <citation type="submission" date="2019-05" db="EMBL/GenBank/DDBJ databases">
        <title>Another draft genome of Portunus trituberculatus and its Hox gene families provides insights of decapod evolution.</title>
        <authorList>
            <person name="Jeong J.-H."/>
            <person name="Song I."/>
            <person name="Kim S."/>
            <person name="Choi T."/>
            <person name="Kim D."/>
            <person name="Ryu S."/>
            <person name="Kim W."/>
        </authorList>
    </citation>
    <scope>NUCLEOTIDE SEQUENCE [LARGE SCALE GENOMIC DNA]</scope>
    <source>
        <tissue evidence="2">Muscle</tissue>
    </source>
</reference>
<sequence>MTLRQSSPQLESRERDSPPAEEKFMPRDSILWR</sequence>
<keyword evidence="3" id="KW-1185">Reference proteome</keyword>
<protein>
    <submittedName>
        <fullName evidence="2">Uncharacterized protein</fullName>
    </submittedName>
</protein>